<name>A0A0F9TRQ0_9ZZZZ</name>
<accession>A0A0F9TRQ0</accession>
<evidence type="ECO:0000313" key="1">
    <source>
        <dbReference type="EMBL" id="KKN51766.1"/>
    </source>
</evidence>
<proteinExistence type="predicted"/>
<protein>
    <submittedName>
        <fullName evidence="1">Uncharacterized protein</fullName>
    </submittedName>
</protein>
<dbReference type="AlphaFoldDB" id="A0A0F9TRQ0"/>
<comment type="caution">
    <text evidence="1">The sequence shown here is derived from an EMBL/GenBank/DDBJ whole genome shotgun (WGS) entry which is preliminary data.</text>
</comment>
<dbReference type="EMBL" id="LAZR01001049">
    <property type="protein sequence ID" value="KKN51766.1"/>
    <property type="molecule type" value="Genomic_DNA"/>
</dbReference>
<reference evidence="1" key="1">
    <citation type="journal article" date="2015" name="Nature">
        <title>Complex archaea that bridge the gap between prokaryotes and eukaryotes.</title>
        <authorList>
            <person name="Spang A."/>
            <person name="Saw J.H."/>
            <person name="Jorgensen S.L."/>
            <person name="Zaremba-Niedzwiedzka K."/>
            <person name="Martijn J."/>
            <person name="Lind A.E."/>
            <person name="van Eijk R."/>
            <person name="Schleper C."/>
            <person name="Guy L."/>
            <person name="Ettema T.J."/>
        </authorList>
    </citation>
    <scope>NUCLEOTIDE SEQUENCE</scope>
</reference>
<gene>
    <name evidence="1" type="ORF">LCGC14_0619430</name>
</gene>
<organism evidence="1">
    <name type="scientific">marine sediment metagenome</name>
    <dbReference type="NCBI Taxonomy" id="412755"/>
    <lineage>
        <taxon>unclassified sequences</taxon>
        <taxon>metagenomes</taxon>
        <taxon>ecological metagenomes</taxon>
    </lineage>
</organism>
<sequence length="81" mass="9055">MIKIGLKANANFLFGQMKGDTLGGSTGEPYWKSIMHVNQQQFEKFQRLIIAFGGDHSKSLSKLNGLYAGQADYECYFTKSV</sequence>